<evidence type="ECO:0000313" key="2">
    <source>
        <dbReference type="Proteomes" id="UP000827976"/>
    </source>
</evidence>
<protein>
    <submittedName>
        <fullName evidence="1">Activating signal cointegrator complex subunit 1 protein</fullName>
    </submittedName>
</protein>
<reference evidence="2" key="1">
    <citation type="journal article" date="2022" name="Nat. Commun.">
        <title>Chromosome evolution and the genetic basis of agronomically important traits in greater yam.</title>
        <authorList>
            <person name="Bredeson J.V."/>
            <person name="Lyons J.B."/>
            <person name="Oniyinde I.O."/>
            <person name="Okereke N.R."/>
            <person name="Kolade O."/>
            <person name="Nnabue I."/>
            <person name="Nwadili C.O."/>
            <person name="Hribova E."/>
            <person name="Parker M."/>
            <person name="Nwogha J."/>
            <person name="Shu S."/>
            <person name="Carlson J."/>
            <person name="Kariba R."/>
            <person name="Muthemba S."/>
            <person name="Knop K."/>
            <person name="Barton G.J."/>
            <person name="Sherwood A.V."/>
            <person name="Lopez-Montes A."/>
            <person name="Asiedu R."/>
            <person name="Jamnadass R."/>
            <person name="Muchugi A."/>
            <person name="Goodstein D."/>
            <person name="Egesi C.N."/>
            <person name="Featherston J."/>
            <person name="Asfaw A."/>
            <person name="Simpson G.G."/>
            <person name="Dolezel J."/>
            <person name="Hendre P.S."/>
            <person name="Van Deynze A."/>
            <person name="Kumar P.L."/>
            <person name="Obidiegwu J.E."/>
            <person name="Bhattacharjee R."/>
            <person name="Rokhsar D.S."/>
        </authorList>
    </citation>
    <scope>NUCLEOTIDE SEQUENCE [LARGE SCALE GENOMIC DNA]</scope>
    <source>
        <strain evidence="2">cv. TDa95/00328</strain>
    </source>
</reference>
<keyword evidence="2" id="KW-1185">Reference proteome</keyword>
<comment type="caution">
    <text evidence="1">The sequence shown here is derived from an EMBL/GenBank/DDBJ whole genome shotgun (WGS) entry which is preliminary data.</text>
</comment>
<accession>A0ACB7W3U6</accession>
<sequence>MIPVRAFSRAHLVWKSVFWPNPLSAPACYFQGCVHTNNFSCGMKTGRTKPNPNAMDDRKKRKAAVLPVWRPVSTKSGTTASKVENLPKDLGCGSGSGFDLELKEGVMEETLIVQGSELTNEVGKVSASIPVEASLIRFVNGKGESTRRQIEEETGVKLILPFASSEDTCVVIEGNSIESVNKAAAKIKSVIEEAIKSPSLDYSHFISLPLAIHPELVDKLHSFQNTILGYSGLTFRGNSDNDPEGNSSDDKDDVDEQLENQNVEVKFEVQDNREHVRVQIDAPRANYDATENSRLQILSDLGIDSSIFIKPKTFHLTVLMLKLWNKERIAAATEVLQNISSKVYDALENRPVSVRLKGLECMRGSPAKARVVYAPVEEIGGEGRLLRACQVIIKAYKEAGLVLDKDAQQPPKLHATLMNARHRKWSLKKKKKNKSSDSFDARGVFLRFGSENWGDYLIREVHLSQRFKFSETGYYHCCASVPFPETMQVD</sequence>
<name>A0ACB7W3U6_DIOAL</name>
<dbReference type="EMBL" id="CM037015">
    <property type="protein sequence ID" value="KAH7682177.1"/>
    <property type="molecule type" value="Genomic_DNA"/>
</dbReference>
<organism evidence="1 2">
    <name type="scientific">Dioscorea alata</name>
    <name type="common">Purple yam</name>
    <dbReference type="NCBI Taxonomy" id="55571"/>
    <lineage>
        <taxon>Eukaryota</taxon>
        <taxon>Viridiplantae</taxon>
        <taxon>Streptophyta</taxon>
        <taxon>Embryophyta</taxon>
        <taxon>Tracheophyta</taxon>
        <taxon>Spermatophyta</taxon>
        <taxon>Magnoliopsida</taxon>
        <taxon>Liliopsida</taxon>
        <taxon>Dioscoreales</taxon>
        <taxon>Dioscoreaceae</taxon>
        <taxon>Dioscorea</taxon>
    </lineage>
</organism>
<gene>
    <name evidence="1" type="ORF">IHE45_05G104600</name>
</gene>
<proteinExistence type="predicted"/>
<dbReference type="Proteomes" id="UP000827976">
    <property type="component" value="Chromosome 5"/>
</dbReference>
<evidence type="ECO:0000313" key="1">
    <source>
        <dbReference type="EMBL" id="KAH7682177.1"/>
    </source>
</evidence>